<proteinExistence type="inferred from homology"/>
<evidence type="ECO:0000256" key="6">
    <source>
        <dbReference type="ARBA" id="ARBA00023239"/>
    </source>
</evidence>
<organism evidence="11 12">
    <name type="scientific">Phomopsis amygdali</name>
    <name type="common">Fusicoccum amygdali</name>
    <dbReference type="NCBI Taxonomy" id="1214568"/>
    <lineage>
        <taxon>Eukaryota</taxon>
        <taxon>Fungi</taxon>
        <taxon>Dikarya</taxon>
        <taxon>Ascomycota</taxon>
        <taxon>Pezizomycotina</taxon>
        <taxon>Sordariomycetes</taxon>
        <taxon>Sordariomycetidae</taxon>
        <taxon>Diaporthales</taxon>
        <taxon>Diaporthaceae</taxon>
        <taxon>Diaporthe</taxon>
    </lineage>
</organism>
<protein>
    <recommendedName>
        <fullName evidence="8">Trehalase</fullName>
        <ecNumber evidence="8">3.2.1.28</ecNumber>
    </recommendedName>
    <alternativeName>
        <fullName evidence="8">Alpha-trehalose glucohydrolase</fullName>
    </alternativeName>
</protein>
<evidence type="ECO:0000256" key="8">
    <source>
        <dbReference type="RuleBase" id="RU361180"/>
    </source>
</evidence>
<evidence type="ECO:0000256" key="7">
    <source>
        <dbReference type="ARBA" id="ARBA00023295"/>
    </source>
</evidence>
<gene>
    <name evidence="11" type="ORF">N8I77_004035</name>
</gene>
<dbReference type="SUPFAM" id="SSF53383">
    <property type="entry name" value="PLP-dependent transferases"/>
    <property type="match status" value="1"/>
</dbReference>
<name>A0AAD9SJ38_PHOAM</name>
<dbReference type="GO" id="GO:0005993">
    <property type="term" value="P:trehalose catabolic process"/>
    <property type="evidence" value="ECO:0007669"/>
    <property type="project" value="TreeGrafter"/>
</dbReference>
<comment type="caution">
    <text evidence="11">The sequence shown here is derived from an EMBL/GenBank/DDBJ whole genome shotgun (WGS) entry which is preliminary data.</text>
</comment>
<accession>A0AAD9SJ38</accession>
<evidence type="ECO:0000259" key="10">
    <source>
        <dbReference type="Pfam" id="PF01212"/>
    </source>
</evidence>
<dbReference type="FunFam" id="3.40.640.10:FF:000030">
    <property type="entry name" value="Low-specificity L-threonine aldolase"/>
    <property type="match status" value="1"/>
</dbReference>
<dbReference type="PROSITE" id="PS00928">
    <property type="entry name" value="TREHALASE_2"/>
    <property type="match status" value="1"/>
</dbReference>
<evidence type="ECO:0000256" key="1">
    <source>
        <dbReference type="ARBA" id="ARBA00001933"/>
    </source>
</evidence>
<keyword evidence="12" id="KW-1185">Reference proteome</keyword>
<evidence type="ECO:0000256" key="2">
    <source>
        <dbReference type="ARBA" id="ARBA00005615"/>
    </source>
</evidence>
<dbReference type="SUPFAM" id="SSF48208">
    <property type="entry name" value="Six-hairpin glycosidases"/>
    <property type="match status" value="1"/>
</dbReference>
<comment type="similarity">
    <text evidence="3">Belongs to the threonine aldolase family.</text>
</comment>
<dbReference type="GO" id="GO:0044283">
    <property type="term" value="P:small molecule biosynthetic process"/>
    <property type="evidence" value="ECO:0007669"/>
    <property type="project" value="UniProtKB-ARBA"/>
</dbReference>
<dbReference type="InterPro" id="IPR015424">
    <property type="entry name" value="PyrdxlP-dep_Trfase"/>
</dbReference>
<dbReference type="Gene3D" id="1.50.10.10">
    <property type="match status" value="1"/>
</dbReference>
<dbReference type="EC" id="3.2.1.28" evidence="8"/>
<evidence type="ECO:0000256" key="4">
    <source>
        <dbReference type="ARBA" id="ARBA00022801"/>
    </source>
</evidence>
<dbReference type="PANTHER" id="PTHR23403">
    <property type="entry name" value="TREHALASE"/>
    <property type="match status" value="1"/>
</dbReference>
<dbReference type="InterPro" id="IPR001661">
    <property type="entry name" value="Glyco_hydro_37"/>
</dbReference>
<dbReference type="InterPro" id="IPR012341">
    <property type="entry name" value="6hp_glycosidase-like_sf"/>
</dbReference>
<keyword evidence="5" id="KW-0663">Pyridoxal phosphate</keyword>
<feature type="region of interest" description="Disordered" evidence="9">
    <location>
        <begin position="1061"/>
        <end position="1084"/>
    </location>
</feature>
<sequence length="1109" mass="121427">MYNAPLTNSKMPAAKEQNAWIGYRGAAGCDLRSDTQTTPTPSMLAAIANCTLLDDVFEEDTTTIDLEAHCAALAGKEAGLLMLSGTMGNQVALRSLLTQPPHGVICDHRSHIVVYEAGGVSALTGAMLESVRPSNGIHLTLEDIQEHAHIDDNVHTCPTRVISLENTLNGMLMPLSEVQRISKWAREHGIKMHLDGARLWEVAASGAGSIKEFAECFDTLTLCFSKGLGAPIGSILLGTKSTIKQARWTRKSIGGGLRQSGVVAAAARVAVDETFGSDPSGKDGLLKKSHEMATRVAKIWTDLGGKLTYPPHTNMVWLDLKDAGCSDARINELGREQGLRLLGGRIICHYQSYQNADVVIPRLETIFKTIIAEKGQGVEAANGNGAKALYKLTLRNALHNGAVVYSSPACADLHNAMRSFYTLAALVAAVPTSYGQPLDGIYYDGDNIAPCSSALYCYGDILDSIQRARPFADSKTFVDMPTRVPLEEVQAAYDQLTKPIQNNTELLDFLTSNFAPAGQEVIPIDPESLVVNASFLDGIANAVNREFTEAVIDLWPDLTRSVNESAVCAECNNSLLSIKRPFVVAGGRFREPYYWDSYWILHGLLRSGGNFTGIARNQIENFLDFIEDYGFVPNGARLYYLNRSQPPLLAQMVRIYVEQTGDTTILDRAIPLLIREHDFFTSNRTAQVTVGDKNYTLNRYNVANTEPRPESYYEDYTQVNNASYYARDGSIYPARNTTQAEKDLQYKNLASGAESGWDFSSRFMKDPIIAANDSYFPLASYNIVEMIPVDLNAILYWNEVTIAGFLRQQQEAQNTSAADAWEAQAAARSEAMYEVLWNTTLGGYFDYNLTASRQDVFWARDADSLAAEAGPEPGQQVVFNVGQLTPFWTGAAPAALKDDPAAVRRAFARVDEYLRSRKGGIAPTNFVTSQQWDQPSVWPPHMHMLMEALLQTPEVGGEDGGGSEDWVWTQDLALRLGQRYFDSAYCTWRATGGGTASSPPLPNPPQDLGGLMFEKYSDQSLNEAGSGGEYEVVVGFGWSNGVLIWVADTFRDDLQTPTCEDLSEAGAQKEKKSKRGGHGDGPNAKSALELDYFDAVWTSEHVGGLRVVG</sequence>
<dbReference type="InterPro" id="IPR001597">
    <property type="entry name" value="ArAA_b-elim_lyase/Thr_aldolase"/>
</dbReference>
<comment type="similarity">
    <text evidence="2 8">Belongs to the glycosyl hydrolase 37 family.</text>
</comment>
<dbReference type="GO" id="GO:0006520">
    <property type="term" value="P:amino acid metabolic process"/>
    <property type="evidence" value="ECO:0007669"/>
    <property type="project" value="InterPro"/>
</dbReference>
<dbReference type="InterPro" id="IPR018232">
    <property type="entry name" value="Glyco_hydro_37_CS"/>
</dbReference>
<keyword evidence="7 8" id="KW-0326">Glycosidase</keyword>
<dbReference type="Proteomes" id="UP001265746">
    <property type="component" value="Unassembled WGS sequence"/>
</dbReference>
<dbReference type="EMBL" id="JAUJFL010000002">
    <property type="protein sequence ID" value="KAK2610620.1"/>
    <property type="molecule type" value="Genomic_DNA"/>
</dbReference>
<dbReference type="InterPro" id="IPR015421">
    <property type="entry name" value="PyrdxlP-dep_Trfase_major"/>
</dbReference>
<dbReference type="Pfam" id="PF01212">
    <property type="entry name" value="Beta_elim_lyase"/>
    <property type="match status" value="1"/>
</dbReference>
<dbReference type="GO" id="GO:0004555">
    <property type="term" value="F:alpha,alpha-trehalase activity"/>
    <property type="evidence" value="ECO:0007669"/>
    <property type="project" value="UniProtKB-EC"/>
</dbReference>
<dbReference type="InterPro" id="IPR023603">
    <property type="entry name" value="Low_specificity_L-TA-like"/>
</dbReference>
<evidence type="ECO:0000256" key="3">
    <source>
        <dbReference type="ARBA" id="ARBA00006966"/>
    </source>
</evidence>
<dbReference type="PANTHER" id="PTHR23403:SF1">
    <property type="entry name" value="TREHALASE"/>
    <property type="match status" value="1"/>
</dbReference>
<dbReference type="NCBIfam" id="NF041359">
    <property type="entry name" value="GntG_guanitoxin"/>
    <property type="match status" value="1"/>
</dbReference>
<keyword evidence="6" id="KW-0456">Lyase</keyword>
<comment type="catalytic activity">
    <reaction evidence="8">
        <text>alpha,alpha-trehalose + H2O = alpha-D-glucose + beta-D-glucose</text>
        <dbReference type="Rhea" id="RHEA:32675"/>
        <dbReference type="ChEBI" id="CHEBI:15377"/>
        <dbReference type="ChEBI" id="CHEBI:15903"/>
        <dbReference type="ChEBI" id="CHEBI:16551"/>
        <dbReference type="ChEBI" id="CHEBI:17925"/>
        <dbReference type="EC" id="3.2.1.28"/>
    </reaction>
</comment>
<dbReference type="InterPro" id="IPR008928">
    <property type="entry name" value="6-hairpin_glycosidase_sf"/>
</dbReference>
<dbReference type="Gene3D" id="3.40.640.10">
    <property type="entry name" value="Type I PLP-dependent aspartate aminotransferase-like (Major domain)"/>
    <property type="match status" value="1"/>
</dbReference>
<dbReference type="Pfam" id="PF01204">
    <property type="entry name" value="Trehalase"/>
    <property type="match status" value="1"/>
</dbReference>
<reference evidence="11" key="1">
    <citation type="submission" date="2023-06" db="EMBL/GenBank/DDBJ databases">
        <authorList>
            <person name="Noh H."/>
        </authorList>
    </citation>
    <scope>NUCLEOTIDE SEQUENCE</scope>
    <source>
        <strain evidence="11">DUCC20226</strain>
    </source>
</reference>
<feature type="domain" description="Aromatic amino acid beta-eliminating lyase/threonine aldolase" evidence="10">
    <location>
        <begin position="30"/>
        <end position="322"/>
    </location>
</feature>
<dbReference type="AlphaFoldDB" id="A0AAD9SJ38"/>
<dbReference type="PRINTS" id="PR00744">
    <property type="entry name" value="GLHYDRLASE37"/>
</dbReference>
<evidence type="ECO:0000256" key="9">
    <source>
        <dbReference type="SAM" id="MobiDB-lite"/>
    </source>
</evidence>
<evidence type="ECO:0000256" key="5">
    <source>
        <dbReference type="ARBA" id="ARBA00022898"/>
    </source>
</evidence>
<dbReference type="GO" id="GO:0016829">
    <property type="term" value="F:lyase activity"/>
    <property type="evidence" value="ECO:0007669"/>
    <property type="project" value="UniProtKB-KW"/>
</dbReference>
<comment type="cofactor">
    <cofactor evidence="1">
        <name>pyridoxal 5'-phosphate</name>
        <dbReference type="ChEBI" id="CHEBI:597326"/>
    </cofactor>
</comment>
<keyword evidence="4 8" id="KW-0378">Hydrolase</keyword>
<evidence type="ECO:0000313" key="12">
    <source>
        <dbReference type="Proteomes" id="UP001265746"/>
    </source>
</evidence>
<evidence type="ECO:0000313" key="11">
    <source>
        <dbReference type="EMBL" id="KAK2610620.1"/>
    </source>
</evidence>